<protein>
    <submittedName>
        <fullName evidence="1">Short-chain dehydrogenase/reductase</fullName>
    </submittedName>
</protein>
<accession>A0ABV1WCM3</accession>
<evidence type="ECO:0000313" key="2">
    <source>
        <dbReference type="Proteomes" id="UP001458415"/>
    </source>
</evidence>
<comment type="caution">
    <text evidence="1">The sequence shown here is derived from an EMBL/GenBank/DDBJ whole genome shotgun (WGS) entry which is preliminary data.</text>
</comment>
<sequence>MSSQVWFITGSSRGLGRALVTAALGAGDSVVA</sequence>
<name>A0ABV1WCM3_9ACTN</name>
<feature type="non-terminal residue" evidence="1">
    <location>
        <position position="32"/>
    </location>
</feature>
<keyword evidence="2" id="KW-1185">Reference proteome</keyword>
<dbReference type="SUPFAM" id="SSF51735">
    <property type="entry name" value="NAD(P)-binding Rossmann-fold domains"/>
    <property type="match status" value="1"/>
</dbReference>
<proteinExistence type="predicted"/>
<dbReference type="Proteomes" id="UP001458415">
    <property type="component" value="Unassembled WGS sequence"/>
</dbReference>
<dbReference type="EMBL" id="JBEPCU010000899">
    <property type="protein sequence ID" value="MER6981958.1"/>
    <property type="molecule type" value="Genomic_DNA"/>
</dbReference>
<reference evidence="1 2" key="1">
    <citation type="submission" date="2024-06" db="EMBL/GenBank/DDBJ databases">
        <title>The Natural Products Discovery Center: Release of the First 8490 Sequenced Strains for Exploring Actinobacteria Biosynthetic Diversity.</title>
        <authorList>
            <person name="Kalkreuter E."/>
            <person name="Kautsar S.A."/>
            <person name="Yang D."/>
            <person name="Bader C.D."/>
            <person name="Teijaro C.N."/>
            <person name="Fluegel L."/>
            <person name="Davis C.M."/>
            <person name="Simpson J.R."/>
            <person name="Lauterbach L."/>
            <person name="Steele A.D."/>
            <person name="Gui C."/>
            <person name="Meng S."/>
            <person name="Li G."/>
            <person name="Viehrig K."/>
            <person name="Ye F."/>
            <person name="Su P."/>
            <person name="Kiefer A.F."/>
            <person name="Nichols A."/>
            <person name="Cepeda A.J."/>
            <person name="Yan W."/>
            <person name="Fan B."/>
            <person name="Jiang Y."/>
            <person name="Adhikari A."/>
            <person name="Zheng C.-J."/>
            <person name="Schuster L."/>
            <person name="Cowan T.M."/>
            <person name="Smanski M.J."/>
            <person name="Chevrette M.G."/>
            <person name="De Carvalho L.P.S."/>
            <person name="Shen B."/>
        </authorList>
    </citation>
    <scope>NUCLEOTIDE SEQUENCE [LARGE SCALE GENOMIC DNA]</scope>
    <source>
        <strain evidence="1 2">NPDC000634</strain>
    </source>
</reference>
<dbReference type="InterPro" id="IPR036291">
    <property type="entry name" value="NAD(P)-bd_dom_sf"/>
</dbReference>
<dbReference type="Gene3D" id="3.40.50.720">
    <property type="entry name" value="NAD(P)-binding Rossmann-like Domain"/>
    <property type="match status" value="1"/>
</dbReference>
<gene>
    <name evidence="1" type="ORF">ABT317_34555</name>
</gene>
<evidence type="ECO:0000313" key="1">
    <source>
        <dbReference type="EMBL" id="MER6981958.1"/>
    </source>
</evidence>
<organism evidence="1 2">
    <name type="scientific">Streptomyces carpinensis</name>
    <dbReference type="NCBI Taxonomy" id="66369"/>
    <lineage>
        <taxon>Bacteria</taxon>
        <taxon>Bacillati</taxon>
        <taxon>Actinomycetota</taxon>
        <taxon>Actinomycetes</taxon>
        <taxon>Kitasatosporales</taxon>
        <taxon>Streptomycetaceae</taxon>
        <taxon>Streptomyces</taxon>
    </lineage>
</organism>